<evidence type="ECO:0000313" key="11">
    <source>
        <dbReference type="EMBL" id="CAH1799318.1"/>
    </source>
</evidence>
<evidence type="ECO:0000256" key="9">
    <source>
        <dbReference type="SAM" id="MobiDB-lite"/>
    </source>
</evidence>
<dbReference type="OrthoDB" id="406152at2759"/>
<evidence type="ECO:0000256" key="7">
    <source>
        <dbReference type="ARBA" id="ARBA00023034"/>
    </source>
</evidence>
<dbReference type="FunFam" id="3.20.20.80:FF:000019">
    <property type="entry name" value="glycoprotein endo-alpha-1,2-mannosidase"/>
    <property type="match status" value="1"/>
</dbReference>
<keyword evidence="3 10" id="KW-0812">Transmembrane</keyword>
<protein>
    <submittedName>
        <fullName evidence="11">Uncharacterized protein</fullName>
    </submittedName>
</protein>
<dbReference type="PANTHER" id="PTHR13572">
    <property type="entry name" value="ENDO-ALPHA-1,2-MANNOSIDASE"/>
    <property type="match status" value="1"/>
</dbReference>
<dbReference type="EMBL" id="CAIIXF020000011">
    <property type="protein sequence ID" value="CAH1799318.1"/>
    <property type="molecule type" value="Genomic_DNA"/>
</dbReference>
<keyword evidence="5" id="KW-0735">Signal-anchor</keyword>
<feature type="region of interest" description="Disordered" evidence="9">
    <location>
        <begin position="75"/>
        <end position="100"/>
    </location>
</feature>
<dbReference type="GO" id="GO:0000139">
    <property type="term" value="C:Golgi membrane"/>
    <property type="evidence" value="ECO:0007669"/>
    <property type="project" value="UniProtKB-SubCell"/>
</dbReference>
<keyword evidence="12" id="KW-1185">Reference proteome</keyword>
<evidence type="ECO:0000313" key="12">
    <source>
        <dbReference type="Proteomes" id="UP000749559"/>
    </source>
</evidence>
<keyword evidence="7" id="KW-0333">Golgi apparatus</keyword>
<evidence type="ECO:0000256" key="6">
    <source>
        <dbReference type="ARBA" id="ARBA00022989"/>
    </source>
</evidence>
<name>A0A8J1XIZ8_OWEFU</name>
<keyword evidence="8 10" id="KW-0472">Membrane</keyword>
<evidence type="ECO:0000256" key="10">
    <source>
        <dbReference type="SAM" id="Phobius"/>
    </source>
</evidence>
<evidence type="ECO:0000256" key="2">
    <source>
        <dbReference type="ARBA" id="ARBA00009559"/>
    </source>
</evidence>
<dbReference type="SUPFAM" id="SSF51445">
    <property type="entry name" value="(Trans)glycosidases"/>
    <property type="match status" value="1"/>
</dbReference>
<dbReference type="AlphaFoldDB" id="A0A8J1XIZ8"/>
<dbReference type="Gene3D" id="3.20.20.80">
    <property type="entry name" value="Glycosidases"/>
    <property type="match status" value="1"/>
</dbReference>
<comment type="subcellular location">
    <subcellularLocation>
        <location evidence="1">Golgi apparatus membrane</location>
        <topology evidence="1">Single-pass type II membrane protein</topology>
    </subcellularLocation>
</comment>
<proteinExistence type="inferred from homology"/>
<dbReference type="Proteomes" id="UP000749559">
    <property type="component" value="Unassembled WGS sequence"/>
</dbReference>
<evidence type="ECO:0000256" key="4">
    <source>
        <dbReference type="ARBA" id="ARBA00022801"/>
    </source>
</evidence>
<evidence type="ECO:0000256" key="3">
    <source>
        <dbReference type="ARBA" id="ARBA00022692"/>
    </source>
</evidence>
<dbReference type="InterPro" id="IPR017853">
    <property type="entry name" value="GH"/>
</dbReference>
<reference evidence="11" key="1">
    <citation type="submission" date="2022-03" db="EMBL/GenBank/DDBJ databases">
        <authorList>
            <person name="Martin C."/>
        </authorList>
    </citation>
    <scope>NUCLEOTIDE SEQUENCE</scope>
</reference>
<dbReference type="InterPro" id="IPR026071">
    <property type="entry name" value="Glyco_Hydrolase_99"/>
</dbReference>
<dbReference type="PANTHER" id="PTHR13572:SF4">
    <property type="entry name" value="RE57134P"/>
    <property type="match status" value="1"/>
</dbReference>
<comment type="similarity">
    <text evidence="2">Belongs to the glycosyl hydrolase 99 family.</text>
</comment>
<evidence type="ECO:0000256" key="5">
    <source>
        <dbReference type="ARBA" id="ARBA00022968"/>
    </source>
</evidence>
<dbReference type="CDD" id="cd11574">
    <property type="entry name" value="GH99"/>
    <property type="match status" value="1"/>
</dbReference>
<accession>A0A8J1XIZ8</accession>
<keyword evidence="6 10" id="KW-1133">Transmembrane helix</keyword>
<keyword evidence="4" id="KW-0378">Hydrolase</keyword>
<dbReference type="Pfam" id="PF16317">
    <property type="entry name" value="Glyco_hydro_99"/>
    <property type="match status" value="1"/>
</dbReference>
<evidence type="ECO:0000256" key="8">
    <source>
        <dbReference type="ARBA" id="ARBA00023136"/>
    </source>
</evidence>
<feature type="transmembrane region" description="Helical" evidence="10">
    <location>
        <begin position="18"/>
        <end position="39"/>
    </location>
</feature>
<dbReference type="GO" id="GO:0004559">
    <property type="term" value="F:alpha-mannosidase activity"/>
    <property type="evidence" value="ECO:0007669"/>
    <property type="project" value="TreeGrafter"/>
</dbReference>
<feature type="compositionally biased region" description="Basic and acidic residues" evidence="9">
    <location>
        <begin position="75"/>
        <end position="87"/>
    </location>
</feature>
<sequence length="473" mass="55470">MTLLSYLRCRRLYRIQNFLIAIILLSSLCGIILGISFIMDSDKKNANKDSKKEPLLLEKIKPELNIKSKDEEIKSDDIIENNDRNQDSDNNQINDDVKPKNKINRVELPPVELEQFPVPNYDVHVFYYPWYGNVEVDGQYLHWDHEFLQHWDKKIAAKWPKGKHQPPDDIGSNYYPRLGTYSSRDPKTMESHMEQIRSAGIGVLAVSWYPPDEADGQGNPWDEWMPQLFDYADRYELKVAFHIEPFNDRSPETMQKYVQYIINKYGKHNAFYRKEHNGKTLPLFYIYDSYMIPSNQWKKLLTPQGPFTVRETKYDSHFIGLIVERNHRDQLTDAGFDGMYTYFASDGFSFGSSITRWKQIAEYAKSKDLLFIPSVGPGYIDEKIRPWNHQNTKDRKEGDYYLKEFDAAIAVEPPLISITSFNEWHEGSQIELAVPKIAGAFKYVDYLPHGPDFYLKLTEKSINKYKTKMDMIR</sequence>
<organism evidence="11 12">
    <name type="scientific">Owenia fusiformis</name>
    <name type="common">Polychaete worm</name>
    <dbReference type="NCBI Taxonomy" id="6347"/>
    <lineage>
        <taxon>Eukaryota</taxon>
        <taxon>Metazoa</taxon>
        <taxon>Spiralia</taxon>
        <taxon>Lophotrochozoa</taxon>
        <taxon>Annelida</taxon>
        <taxon>Polychaeta</taxon>
        <taxon>Sedentaria</taxon>
        <taxon>Canalipalpata</taxon>
        <taxon>Sabellida</taxon>
        <taxon>Oweniida</taxon>
        <taxon>Oweniidae</taxon>
        <taxon>Owenia</taxon>
    </lineage>
</organism>
<evidence type="ECO:0000256" key="1">
    <source>
        <dbReference type="ARBA" id="ARBA00004323"/>
    </source>
</evidence>
<comment type="caution">
    <text evidence="11">The sequence shown here is derived from an EMBL/GenBank/DDBJ whole genome shotgun (WGS) entry which is preliminary data.</text>
</comment>
<gene>
    <name evidence="11" type="ORF">OFUS_LOCUS23344</name>
</gene>